<name>A0A1B3WCT5_9FIRM</name>
<reference evidence="2" key="1">
    <citation type="submission" date="2016-08" db="EMBL/GenBank/DDBJ databases">
        <authorList>
            <person name="Holder M.E."/>
            <person name="Ajami N.J."/>
            <person name="Petrosino J.F."/>
        </authorList>
    </citation>
    <scope>NUCLEOTIDE SEQUENCE [LARGE SCALE GENOMIC DNA]</scope>
    <source>
        <strain evidence="2">F0677</strain>
    </source>
</reference>
<proteinExistence type="predicted"/>
<evidence type="ECO:0000313" key="1">
    <source>
        <dbReference type="EMBL" id="AOH38754.1"/>
    </source>
</evidence>
<gene>
    <name evidence="1" type="ORF">BCB69_01405</name>
</gene>
<dbReference type="STRING" id="39950.BCB69_01405"/>
<protein>
    <submittedName>
        <fullName evidence="1">Uncharacterized protein</fullName>
    </submittedName>
</protein>
<dbReference type="RefSeq" id="WP_069176789.1">
    <property type="nucleotide sequence ID" value="NZ_CP017037.1"/>
</dbReference>
<dbReference type="KEGG" id="dpn:BCB69_01405"/>
<dbReference type="EMBL" id="CP017037">
    <property type="protein sequence ID" value="AOH38754.1"/>
    <property type="molecule type" value="Genomic_DNA"/>
</dbReference>
<evidence type="ECO:0000313" key="2">
    <source>
        <dbReference type="Proteomes" id="UP000094757"/>
    </source>
</evidence>
<dbReference type="AlphaFoldDB" id="A0A1B3WCT5"/>
<organism evidence="1 2">
    <name type="scientific">Dialister pneumosintes</name>
    <dbReference type="NCBI Taxonomy" id="39950"/>
    <lineage>
        <taxon>Bacteria</taxon>
        <taxon>Bacillati</taxon>
        <taxon>Bacillota</taxon>
        <taxon>Negativicutes</taxon>
        <taxon>Veillonellales</taxon>
        <taxon>Veillonellaceae</taxon>
        <taxon>Dialister</taxon>
    </lineage>
</organism>
<dbReference type="Proteomes" id="UP000094757">
    <property type="component" value="Chromosome"/>
</dbReference>
<sequence>MKQLQQSKIQNKEGVVLSVKKVGNKGRLLHVFTKDSGNIVVFTSESTIKKYGSGYLTPYALLRITVMIKDELFIMTQYEGQLLFNMLQCSYKEVNNWYFVSALMKILFAPLDSDLLAWQIILQGAFSARIHNKSVCALITSLQLLTVSGFNPLEQEPLSNYSISKEAYVLLQSLQKHQWGEHFYGVIGKSAYKEVVIYINDFIESYCDLHMKVTFEV</sequence>
<accession>A0A1B3WCT5</accession>